<dbReference type="AlphaFoldDB" id="S0E7A0"/>
<sequence>MKKLALDHKLLPETQYGAPGRSITDALKAMLGTLADRGVATWFLRVIHLFLSDRSIVLKLPQSVSDPFLISIGIPQGSRLSPLLFLFYTAPLLIILAEEIKKLDWPYAEVYIFAYVDDTYIMAVSPSYEENCSILKVFHDLIMKWAIDAYLSFSPEKSLVMHFQPGVSDDKQKSDQRKREALGLTGAPKVELPCTLLPGIDELRNNPKGLQPEKLLVLGLMLDPKLSFEHHLTHIEEKVKTALMYQRRISGANWGMTLEKTRQYYICKIRPVISYACAACTAPEAAVQVHQAVVLEKECYIDSIEFFLYRMSRSCRSKSLKVRCHDFWFNKVPQHDEDGRFHEKFHDYNESAFDVLQRNARVLVKEAGEPFQDTWKCPPTTTVLEAWIIPANRNRAIRQQAIRQATETTTYQPPAFKGEWGGESLAYHRGMTRPESTPGMQLRTECVGLNWCLNKCHVFREVKSPGSDTVVRVRVEATCTCGHPNQTVYHMFMECPDLHDARLLLIRKVKHFGWETLLTTNLKVAVHWAMIHDFRSLTFGGPPNLHKTQYIFLPQNPAITPLSSQISRYAVPLIFALSWFEIMTSLSQRLGLPQYPLGLPLDALEPLVVRAAANGLDEYQLIVAWSYPSEQLAFKLVEFPYLELEESFVDQPVVRLQDLQDLATKGCQLDAAGIVRMLPGRSDFHGHITEDR</sequence>
<keyword evidence="3" id="KW-1185">Reference proteome</keyword>
<evidence type="ECO:0000313" key="3">
    <source>
        <dbReference type="Proteomes" id="UP000016800"/>
    </source>
</evidence>
<proteinExistence type="predicted"/>
<dbReference type="GeneID" id="35399035"/>
<dbReference type="InterPro" id="IPR000477">
    <property type="entry name" value="RT_dom"/>
</dbReference>
<dbReference type="EMBL" id="HF679028">
    <property type="protein sequence ID" value="CCT70731.1"/>
    <property type="molecule type" value="Genomic_DNA"/>
</dbReference>
<accession>S0E7A0</accession>
<reference evidence="3" key="1">
    <citation type="journal article" date="2013" name="PLoS Pathog.">
        <title>Deciphering the cryptic genome: genome-wide analyses of the rice pathogen Fusarium fujikuroi reveal complex regulation of secondary metabolism and novel metabolites.</title>
        <authorList>
            <person name="Wiemann P."/>
            <person name="Sieber C.M."/>
            <person name="von Bargen K.W."/>
            <person name="Studt L."/>
            <person name="Niehaus E.M."/>
            <person name="Espino J.J."/>
            <person name="Huss K."/>
            <person name="Michielse C.B."/>
            <person name="Albermann S."/>
            <person name="Wagner D."/>
            <person name="Bergner S.V."/>
            <person name="Connolly L.R."/>
            <person name="Fischer A."/>
            <person name="Reuter G."/>
            <person name="Kleigrewe K."/>
            <person name="Bald T."/>
            <person name="Wingfield B.D."/>
            <person name="Ophir R."/>
            <person name="Freeman S."/>
            <person name="Hippler M."/>
            <person name="Smith K.M."/>
            <person name="Brown D.W."/>
            <person name="Proctor R.H."/>
            <person name="Munsterkotter M."/>
            <person name="Freitag M."/>
            <person name="Humpf H.U."/>
            <person name="Guldener U."/>
            <person name="Tudzynski B."/>
        </authorList>
    </citation>
    <scope>NUCLEOTIDE SEQUENCE [LARGE SCALE GENOMIC DNA]</scope>
    <source>
        <strain evidence="3">CBS 195.34 / IMI 58289 / NRRL A-6831</strain>
    </source>
</reference>
<dbReference type="VEuPathDB" id="FungiDB:FFUJ_05556"/>
<dbReference type="RefSeq" id="XP_023432810.1">
    <property type="nucleotide sequence ID" value="XM_023578779.1"/>
</dbReference>
<dbReference type="PANTHER" id="PTHR33481:SF1">
    <property type="entry name" value="ENDONUCLEASE_EXONUCLEASE_PHOSPHATASE DOMAIN-CONTAINING PROTEIN-RELATED"/>
    <property type="match status" value="1"/>
</dbReference>
<evidence type="ECO:0000313" key="2">
    <source>
        <dbReference type="EMBL" id="CCT70731.1"/>
    </source>
</evidence>
<dbReference type="PANTHER" id="PTHR33481">
    <property type="entry name" value="REVERSE TRANSCRIPTASE"/>
    <property type="match status" value="1"/>
</dbReference>
<feature type="domain" description="Reverse transcriptase" evidence="1">
    <location>
        <begin position="1"/>
        <end position="186"/>
    </location>
</feature>
<dbReference type="HOGENOM" id="CLU_397966_0_0_1"/>
<dbReference type="STRING" id="1279085.S0E7A0"/>
<gene>
    <name evidence="2" type="ORF">FFUJ_05556</name>
</gene>
<organism evidence="2 3">
    <name type="scientific">Gibberella fujikuroi (strain CBS 195.34 / IMI 58289 / NRRL A-6831)</name>
    <name type="common">Bakanae and foot rot disease fungus</name>
    <name type="synonym">Fusarium fujikuroi</name>
    <dbReference type="NCBI Taxonomy" id="1279085"/>
    <lineage>
        <taxon>Eukaryota</taxon>
        <taxon>Fungi</taxon>
        <taxon>Dikarya</taxon>
        <taxon>Ascomycota</taxon>
        <taxon>Pezizomycotina</taxon>
        <taxon>Sordariomycetes</taxon>
        <taxon>Hypocreomycetidae</taxon>
        <taxon>Hypocreales</taxon>
        <taxon>Nectriaceae</taxon>
        <taxon>Fusarium</taxon>
        <taxon>Fusarium fujikuroi species complex</taxon>
    </lineage>
</organism>
<protein>
    <recommendedName>
        <fullName evidence="1">Reverse transcriptase domain-containing protein</fullName>
    </recommendedName>
</protein>
<dbReference type="Proteomes" id="UP000016800">
    <property type="component" value="Chromosome VI"/>
</dbReference>
<name>S0E7A0_GIBF5</name>
<dbReference type="Pfam" id="PF00078">
    <property type="entry name" value="RVT_1"/>
    <property type="match status" value="1"/>
</dbReference>
<evidence type="ECO:0000259" key="1">
    <source>
        <dbReference type="PROSITE" id="PS50878"/>
    </source>
</evidence>
<dbReference type="PROSITE" id="PS50878">
    <property type="entry name" value="RT_POL"/>
    <property type="match status" value="1"/>
</dbReference>